<accession>A0A934N9M7</accession>
<protein>
    <submittedName>
        <fullName evidence="1">DUF268 domain-containing protein</fullName>
    </submittedName>
</protein>
<evidence type="ECO:0000313" key="1">
    <source>
        <dbReference type="EMBL" id="MBJ7600636.1"/>
    </source>
</evidence>
<evidence type="ECO:0000313" key="2">
    <source>
        <dbReference type="Proteomes" id="UP000612893"/>
    </source>
</evidence>
<dbReference type="AlphaFoldDB" id="A0A934N9M7"/>
<dbReference type="InterPro" id="IPR029063">
    <property type="entry name" value="SAM-dependent_MTases_sf"/>
</dbReference>
<dbReference type="Proteomes" id="UP000612893">
    <property type="component" value="Unassembled WGS sequence"/>
</dbReference>
<sequence>MYPALGDRHAGAGKASGHYFHQDIWAARDIYRRNPDRHVDVGSSVAGFVAHLLCFREVEYVDLRELRTNVSGLNFRRGDLTSLPYPDASIESLSALHVVEHIGLGRYGDPVDPNGWRKAVAELQRVLKPGGVLYFSMPIGPERLEFDAHRVFSPSTITEAFDLLELSSFSVVDDRGDLVEHSGPRDVRGWYSCGLFRFTKPRAVSTRP</sequence>
<dbReference type="EMBL" id="JAEKNR010000216">
    <property type="protein sequence ID" value="MBJ7600636.1"/>
    <property type="molecule type" value="Genomic_DNA"/>
</dbReference>
<comment type="caution">
    <text evidence="1">The sequence shown here is derived from an EMBL/GenBank/DDBJ whole genome shotgun (WGS) entry which is preliminary data.</text>
</comment>
<name>A0A934N9M7_9BACT</name>
<dbReference type="SUPFAM" id="SSF53335">
    <property type="entry name" value="S-adenosyl-L-methionine-dependent methyltransferases"/>
    <property type="match status" value="1"/>
</dbReference>
<gene>
    <name evidence="1" type="ORF">JF922_21530</name>
</gene>
<keyword evidence="2" id="KW-1185">Reference proteome</keyword>
<dbReference type="InterPro" id="IPR004951">
    <property type="entry name" value="DUF268_CAE_spp"/>
</dbReference>
<proteinExistence type="predicted"/>
<dbReference type="Pfam" id="PF03269">
    <property type="entry name" value="DUF268"/>
    <property type="match status" value="1"/>
</dbReference>
<organism evidence="1 2">
    <name type="scientific">Candidatus Nephthysia bennettiae</name>
    <dbReference type="NCBI Taxonomy" id="3127016"/>
    <lineage>
        <taxon>Bacteria</taxon>
        <taxon>Bacillati</taxon>
        <taxon>Candidatus Dormiibacterota</taxon>
        <taxon>Candidatus Dormibacteria</taxon>
        <taxon>Candidatus Dormibacterales</taxon>
        <taxon>Candidatus Dormibacteraceae</taxon>
        <taxon>Candidatus Nephthysia</taxon>
    </lineage>
</organism>
<reference evidence="1" key="1">
    <citation type="submission" date="2020-10" db="EMBL/GenBank/DDBJ databases">
        <title>Ca. Dormibacterota MAGs.</title>
        <authorList>
            <person name="Montgomery K."/>
        </authorList>
    </citation>
    <scope>NUCLEOTIDE SEQUENCE [LARGE SCALE GENOMIC DNA]</scope>
    <source>
        <strain evidence="1">SC8812_S17_10</strain>
    </source>
</reference>
<dbReference type="Gene3D" id="3.40.50.150">
    <property type="entry name" value="Vaccinia Virus protein VP39"/>
    <property type="match status" value="1"/>
</dbReference>